<name>A0A931FR54_9HYPH</name>
<dbReference type="GO" id="GO:0006950">
    <property type="term" value="P:response to stress"/>
    <property type="evidence" value="ECO:0007669"/>
    <property type="project" value="TreeGrafter"/>
</dbReference>
<proteinExistence type="predicted"/>
<dbReference type="InterPro" id="IPR036388">
    <property type="entry name" value="WH-like_DNA-bd_sf"/>
</dbReference>
<dbReference type="PANTHER" id="PTHR33164:SF104">
    <property type="entry name" value="TRANSCRIPTIONAL REGULATORY PROTEIN"/>
    <property type="match status" value="1"/>
</dbReference>
<evidence type="ECO:0000313" key="3">
    <source>
        <dbReference type="Proteomes" id="UP000599312"/>
    </source>
</evidence>
<keyword evidence="3" id="KW-1185">Reference proteome</keyword>
<dbReference type="AlphaFoldDB" id="A0A931FR54"/>
<organism evidence="2 3">
    <name type="scientific">Microvirga alba</name>
    <dbReference type="NCBI Taxonomy" id="2791025"/>
    <lineage>
        <taxon>Bacteria</taxon>
        <taxon>Pseudomonadati</taxon>
        <taxon>Pseudomonadota</taxon>
        <taxon>Alphaproteobacteria</taxon>
        <taxon>Hyphomicrobiales</taxon>
        <taxon>Methylobacteriaceae</taxon>
        <taxon>Microvirga</taxon>
    </lineage>
</organism>
<dbReference type="SUPFAM" id="SSF46785">
    <property type="entry name" value="Winged helix' DNA-binding domain"/>
    <property type="match status" value="1"/>
</dbReference>
<dbReference type="InterPro" id="IPR039422">
    <property type="entry name" value="MarR/SlyA-like"/>
</dbReference>
<dbReference type="GO" id="GO:0003700">
    <property type="term" value="F:DNA-binding transcription factor activity"/>
    <property type="evidence" value="ECO:0007669"/>
    <property type="project" value="InterPro"/>
</dbReference>
<dbReference type="PANTHER" id="PTHR33164">
    <property type="entry name" value="TRANSCRIPTIONAL REGULATOR, MARR FAMILY"/>
    <property type="match status" value="1"/>
</dbReference>
<gene>
    <name evidence="2" type="ORF">I2H38_03375</name>
</gene>
<protein>
    <submittedName>
        <fullName evidence="2">MarR family transcriptional regulator</fullName>
    </submittedName>
</protein>
<dbReference type="Pfam" id="PF12802">
    <property type="entry name" value="MarR_2"/>
    <property type="match status" value="1"/>
</dbReference>
<dbReference type="Proteomes" id="UP000599312">
    <property type="component" value="Unassembled WGS sequence"/>
</dbReference>
<evidence type="ECO:0000313" key="2">
    <source>
        <dbReference type="EMBL" id="MBF9232416.1"/>
    </source>
</evidence>
<dbReference type="PROSITE" id="PS50995">
    <property type="entry name" value="HTH_MARR_2"/>
    <property type="match status" value="1"/>
</dbReference>
<dbReference type="EMBL" id="JADQDO010000001">
    <property type="protein sequence ID" value="MBF9232416.1"/>
    <property type="molecule type" value="Genomic_DNA"/>
</dbReference>
<dbReference type="InterPro" id="IPR000835">
    <property type="entry name" value="HTH_MarR-typ"/>
</dbReference>
<evidence type="ECO:0000259" key="1">
    <source>
        <dbReference type="PROSITE" id="PS50995"/>
    </source>
</evidence>
<dbReference type="RefSeq" id="WP_196270372.1">
    <property type="nucleotide sequence ID" value="NZ_JADQDO010000001.1"/>
</dbReference>
<dbReference type="PRINTS" id="PR00598">
    <property type="entry name" value="HTHMARR"/>
</dbReference>
<reference evidence="2" key="1">
    <citation type="submission" date="2020-11" db="EMBL/GenBank/DDBJ databases">
        <authorList>
            <person name="Kim M.K."/>
        </authorList>
    </citation>
    <scope>NUCLEOTIDE SEQUENCE</scope>
    <source>
        <strain evidence="2">BT350</strain>
    </source>
</reference>
<sequence>MKIEAEDLPSDHIDRLTAQWAKELPDVDTEGMTIIGRARRITLHLRPAIEAVFARHGLDAGEFDVLSTLRRSGPPFRLTPTELYRTLMISSGGLTDRLSRLEAAGLVRRRPAETDRRSLLVELTELGRERAEAALREDMALERKLIGALSDVERRQLAGLLRKLALSLSAEAGGTGADK</sequence>
<feature type="domain" description="HTH marR-type" evidence="1">
    <location>
        <begin position="31"/>
        <end position="166"/>
    </location>
</feature>
<comment type="caution">
    <text evidence="2">The sequence shown here is derived from an EMBL/GenBank/DDBJ whole genome shotgun (WGS) entry which is preliminary data.</text>
</comment>
<dbReference type="Gene3D" id="1.10.10.10">
    <property type="entry name" value="Winged helix-like DNA-binding domain superfamily/Winged helix DNA-binding domain"/>
    <property type="match status" value="1"/>
</dbReference>
<dbReference type="InterPro" id="IPR036390">
    <property type="entry name" value="WH_DNA-bd_sf"/>
</dbReference>
<accession>A0A931FR54</accession>
<dbReference type="SMART" id="SM00347">
    <property type="entry name" value="HTH_MARR"/>
    <property type="match status" value="1"/>
</dbReference>